<reference evidence="2 3" key="1">
    <citation type="journal article" date="2020" name="Phytopathology">
        <title>A high-quality genome resource of Botrytis fragariae, a new and rapidly spreading fungal pathogen causing strawberry gray mold in the U.S.A.</title>
        <authorList>
            <person name="Wu Y."/>
            <person name="Saski C.A."/>
            <person name="Schnabel G."/>
            <person name="Xiao S."/>
            <person name="Hu M."/>
        </authorList>
    </citation>
    <scope>NUCLEOTIDE SEQUENCE [LARGE SCALE GENOMIC DNA]</scope>
    <source>
        <strain evidence="2 3">BVB16</strain>
    </source>
</reference>
<evidence type="ECO:0000313" key="3">
    <source>
        <dbReference type="Proteomes" id="UP000531561"/>
    </source>
</evidence>
<protein>
    <submittedName>
        <fullName evidence="2">Uncharacterized protein</fullName>
    </submittedName>
</protein>
<gene>
    <name evidence="2" type="ORF">Bfra_011377</name>
</gene>
<dbReference type="GeneID" id="59265396"/>
<dbReference type="RefSeq" id="XP_037194561.1">
    <property type="nucleotide sequence ID" value="XM_037341704.1"/>
</dbReference>
<keyword evidence="3" id="KW-1185">Reference proteome</keyword>
<proteinExistence type="predicted"/>
<dbReference type="AlphaFoldDB" id="A0A8H6AY38"/>
<evidence type="ECO:0000313" key="2">
    <source>
        <dbReference type="EMBL" id="KAF5875615.1"/>
    </source>
</evidence>
<feature type="compositionally biased region" description="Polar residues" evidence="1">
    <location>
        <begin position="35"/>
        <end position="70"/>
    </location>
</feature>
<sequence length="70" mass="7787">MCTHAQASKLPKSDGHCLTVSGITLMIDRSKEFQRNPNPGHSRVPSSNKESMGSSSDFYQPPHTQRSLTW</sequence>
<comment type="caution">
    <text evidence="2">The sequence shown here is derived from an EMBL/GenBank/DDBJ whole genome shotgun (WGS) entry which is preliminary data.</text>
</comment>
<dbReference type="EMBL" id="JABFCT010000005">
    <property type="protein sequence ID" value="KAF5875615.1"/>
    <property type="molecule type" value="Genomic_DNA"/>
</dbReference>
<accession>A0A8H6AY38</accession>
<organism evidence="2 3">
    <name type="scientific">Botrytis fragariae</name>
    <dbReference type="NCBI Taxonomy" id="1964551"/>
    <lineage>
        <taxon>Eukaryota</taxon>
        <taxon>Fungi</taxon>
        <taxon>Dikarya</taxon>
        <taxon>Ascomycota</taxon>
        <taxon>Pezizomycotina</taxon>
        <taxon>Leotiomycetes</taxon>
        <taxon>Helotiales</taxon>
        <taxon>Sclerotiniaceae</taxon>
        <taxon>Botrytis</taxon>
    </lineage>
</organism>
<name>A0A8H6AY38_9HELO</name>
<evidence type="ECO:0000256" key="1">
    <source>
        <dbReference type="SAM" id="MobiDB-lite"/>
    </source>
</evidence>
<dbReference type="Proteomes" id="UP000531561">
    <property type="component" value="Unassembled WGS sequence"/>
</dbReference>
<feature type="region of interest" description="Disordered" evidence="1">
    <location>
        <begin position="29"/>
        <end position="70"/>
    </location>
</feature>